<evidence type="ECO:0000313" key="3">
    <source>
        <dbReference type="Proteomes" id="UP000544222"/>
    </source>
</evidence>
<name>A0A7W5DR21_9PORP</name>
<dbReference type="EMBL" id="JACHYB010000001">
    <property type="protein sequence ID" value="MBB3186688.1"/>
    <property type="molecule type" value="Genomic_DNA"/>
</dbReference>
<evidence type="ECO:0000256" key="1">
    <source>
        <dbReference type="SAM" id="SignalP"/>
    </source>
</evidence>
<sequence>MKKLVLLFLLSNILLRLSAQELNCHVQINASMIQGTNTRAFSTLEKALNDWMNSRQWTNLDYSPVEKIDCNFIFTVKAYSNNYFTTELQVQSRRPVFNSSYETSLFNFQDKNVNFNYVEGQSMEINENQVDNNLLAVMMFYGYIILGEDADSFALKGGTSFFQRANSIVNSMQSSTESGWKAFESDQNRYALINGILDPKLASIRTLNYEYNRLGLDMMADNPDNGRATIAQALTLLKQANNNAPSNIVISIFLNSKIDEIADIFTQGTTSERNGVYSVLMQVAPALANRFDKIQNNN</sequence>
<dbReference type="RefSeq" id="WP_183412545.1">
    <property type="nucleotide sequence ID" value="NZ_JACHYB010000001.1"/>
</dbReference>
<feature type="signal peptide" evidence="1">
    <location>
        <begin position="1"/>
        <end position="19"/>
    </location>
</feature>
<protein>
    <recommendedName>
        <fullName evidence="4">DUF4835 domain-containing protein</fullName>
    </recommendedName>
</protein>
<evidence type="ECO:0008006" key="4">
    <source>
        <dbReference type="Google" id="ProtNLM"/>
    </source>
</evidence>
<comment type="caution">
    <text evidence="2">The sequence shown here is derived from an EMBL/GenBank/DDBJ whole genome shotgun (WGS) entry which is preliminary data.</text>
</comment>
<gene>
    <name evidence="2" type="ORF">FHX64_000851</name>
</gene>
<evidence type="ECO:0000313" key="2">
    <source>
        <dbReference type="EMBL" id="MBB3186688.1"/>
    </source>
</evidence>
<keyword evidence="3" id="KW-1185">Reference proteome</keyword>
<keyword evidence="1" id="KW-0732">Signal</keyword>
<reference evidence="2 3" key="1">
    <citation type="submission" date="2020-08" db="EMBL/GenBank/DDBJ databases">
        <title>Genomic Encyclopedia of Type Strains, Phase IV (KMG-IV): sequencing the most valuable type-strain genomes for metagenomic binning, comparative biology and taxonomic classification.</title>
        <authorList>
            <person name="Goeker M."/>
        </authorList>
    </citation>
    <scope>NUCLEOTIDE SEQUENCE [LARGE SCALE GENOMIC DNA]</scope>
    <source>
        <strain evidence="2 3">DSM 27471</strain>
    </source>
</reference>
<feature type="chain" id="PRO_5030618727" description="DUF4835 domain-containing protein" evidence="1">
    <location>
        <begin position="20"/>
        <end position="298"/>
    </location>
</feature>
<dbReference type="InterPro" id="IPR032274">
    <property type="entry name" value="DUF4835"/>
</dbReference>
<dbReference type="Pfam" id="PF16119">
    <property type="entry name" value="DUF4835"/>
    <property type="match status" value="1"/>
</dbReference>
<dbReference type="AlphaFoldDB" id="A0A7W5DR21"/>
<proteinExistence type="predicted"/>
<organism evidence="2 3">
    <name type="scientific">Microbacter margulisiae</name>
    <dbReference type="NCBI Taxonomy" id="1350067"/>
    <lineage>
        <taxon>Bacteria</taxon>
        <taxon>Pseudomonadati</taxon>
        <taxon>Bacteroidota</taxon>
        <taxon>Bacteroidia</taxon>
        <taxon>Bacteroidales</taxon>
        <taxon>Porphyromonadaceae</taxon>
        <taxon>Microbacter</taxon>
    </lineage>
</organism>
<accession>A0A7W5DR21</accession>
<dbReference type="Proteomes" id="UP000544222">
    <property type="component" value="Unassembled WGS sequence"/>
</dbReference>